<dbReference type="EMBL" id="JBFXLR010000016">
    <property type="protein sequence ID" value="KAL2852352.1"/>
    <property type="molecule type" value="Genomic_DNA"/>
</dbReference>
<proteinExistence type="predicted"/>
<dbReference type="GeneID" id="98164710"/>
<reference evidence="1 2" key="1">
    <citation type="submission" date="2024-07" db="EMBL/GenBank/DDBJ databases">
        <title>Section-level genome sequencing and comparative genomics of Aspergillus sections Usti and Cavernicolus.</title>
        <authorList>
            <consortium name="Lawrence Berkeley National Laboratory"/>
            <person name="Nybo J.L."/>
            <person name="Vesth T.C."/>
            <person name="Theobald S."/>
            <person name="Frisvad J.C."/>
            <person name="Larsen T.O."/>
            <person name="Kjaerboelling I."/>
            <person name="Rothschild-Mancinelli K."/>
            <person name="Lyhne E.K."/>
            <person name="Kogle M.E."/>
            <person name="Barry K."/>
            <person name="Clum A."/>
            <person name="Na H."/>
            <person name="Ledsgaard L."/>
            <person name="Lin J."/>
            <person name="Lipzen A."/>
            <person name="Kuo A."/>
            <person name="Riley R."/>
            <person name="Mondo S."/>
            <person name="LaButti K."/>
            <person name="Haridas S."/>
            <person name="Pangalinan J."/>
            <person name="Salamov A.A."/>
            <person name="Simmons B.A."/>
            <person name="Magnuson J.K."/>
            <person name="Chen J."/>
            <person name="Drula E."/>
            <person name="Henrissat B."/>
            <person name="Wiebenga A."/>
            <person name="Lubbers R.J."/>
            <person name="Gomes A.C."/>
            <person name="Macurrencykelacurrency M.R."/>
            <person name="Stajich J."/>
            <person name="Grigoriev I.V."/>
            <person name="Mortensen U.H."/>
            <person name="De vries R.P."/>
            <person name="Baker S.E."/>
            <person name="Andersen M.R."/>
        </authorList>
    </citation>
    <scope>NUCLEOTIDE SEQUENCE [LARGE SCALE GENOMIC DNA]</scope>
    <source>
        <strain evidence="1 2">CBS 756.74</strain>
    </source>
</reference>
<name>A0ABR4KJ96_9EURO</name>
<protein>
    <submittedName>
        <fullName evidence="1">Uncharacterized protein</fullName>
    </submittedName>
</protein>
<keyword evidence="2" id="KW-1185">Reference proteome</keyword>
<sequence>MSILRISYRRGIDSLLSFCSLTGPHQRPGLRAFKESRPSCCSRWGREEQRVPVSVCFASLQALPSFLHSLSLPLVFWLVLKGLFFSSFSCVTAWCLSLSDSCPQSPALFISSLISQGLFLFLPSSPHAPPSLCGPRTFQPALRPSSLLWAVVIRPFSCISLQADAKNRSFRHSQGTTAHTTSTRNTGWHIFLLYHLDRCTQEDHFVFVLSHWPLSLYSSHPSLLTSLL</sequence>
<comment type="caution">
    <text evidence="1">The sequence shown here is derived from an EMBL/GenBank/DDBJ whole genome shotgun (WGS) entry which is preliminary data.</text>
</comment>
<evidence type="ECO:0000313" key="1">
    <source>
        <dbReference type="EMBL" id="KAL2852352.1"/>
    </source>
</evidence>
<organism evidence="1 2">
    <name type="scientific">Aspergillus pseudodeflectus</name>
    <dbReference type="NCBI Taxonomy" id="176178"/>
    <lineage>
        <taxon>Eukaryota</taxon>
        <taxon>Fungi</taxon>
        <taxon>Dikarya</taxon>
        <taxon>Ascomycota</taxon>
        <taxon>Pezizomycotina</taxon>
        <taxon>Eurotiomycetes</taxon>
        <taxon>Eurotiomycetidae</taxon>
        <taxon>Eurotiales</taxon>
        <taxon>Aspergillaceae</taxon>
        <taxon>Aspergillus</taxon>
        <taxon>Aspergillus subgen. Nidulantes</taxon>
    </lineage>
</organism>
<evidence type="ECO:0000313" key="2">
    <source>
        <dbReference type="Proteomes" id="UP001610444"/>
    </source>
</evidence>
<dbReference type="RefSeq" id="XP_070900355.1">
    <property type="nucleotide sequence ID" value="XM_071049546.1"/>
</dbReference>
<gene>
    <name evidence="1" type="ORF">BJX68DRAFT_64724</name>
</gene>
<dbReference type="Proteomes" id="UP001610444">
    <property type="component" value="Unassembled WGS sequence"/>
</dbReference>
<accession>A0ABR4KJ96</accession>